<comment type="caution">
    <text evidence="5">The sequence shown here is derived from an EMBL/GenBank/DDBJ whole genome shotgun (WGS) entry which is preliminary data.</text>
</comment>
<keyword evidence="2" id="KW-0677">Repeat</keyword>
<reference evidence="5" key="1">
    <citation type="submission" date="2022-02" db="EMBL/GenBank/DDBJ databases">
        <authorList>
            <person name="Henning P.M."/>
            <person name="McCubbin A.G."/>
            <person name="Shore J.S."/>
        </authorList>
    </citation>
    <scope>NUCLEOTIDE SEQUENCE</scope>
    <source>
        <strain evidence="5">F60SS</strain>
        <tissue evidence="5">Leaves</tissue>
    </source>
</reference>
<accession>A0A9Q0F8Y5</accession>
<name>A0A9Q0F8Y5_9ROSI</name>
<dbReference type="PANTHER" id="PTHR47939">
    <property type="entry name" value="MEMBRANE-ASSOCIATED SALT-INDUCIBLE PROTEIN-LIKE"/>
    <property type="match status" value="1"/>
</dbReference>
<feature type="repeat" description="PPR" evidence="3">
    <location>
        <begin position="278"/>
        <end position="312"/>
    </location>
</feature>
<protein>
    <recommendedName>
        <fullName evidence="7">Pentacotripeptide-repeat region of PRORP domain-containing protein</fullName>
    </recommendedName>
</protein>
<feature type="repeat" description="PPR" evidence="3">
    <location>
        <begin position="208"/>
        <end position="242"/>
    </location>
</feature>
<evidence type="ECO:0000313" key="6">
    <source>
        <dbReference type="Proteomes" id="UP001141552"/>
    </source>
</evidence>
<evidence type="ECO:0008006" key="7">
    <source>
        <dbReference type="Google" id="ProtNLM"/>
    </source>
</evidence>
<dbReference type="AlphaFoldDB" id="A0A9Q0F8Y5"/>
<dbReference type="Pfam" id="PF01535">
    <property type="entry name" value="PPR"/>
    <property type="match status" value="2"/>
</dbReference>
<dbReference type="EMBL" id="JAKUCV010006484">
    <property type="protein sequence ID" value="KAJ4827123.1"/>
    <property type="molecule type" value="Genomic_DNA"/>
</dbReference>
<comment type="similarity">
    <text evidence="1">Belongs to the PPR family. P subfamily.</text>
</comment>
<feature type="repeat" description="PPR" evidence="3">
    <location>
        <begin position="348"/>
        <end position="382"/>
    </location>
</feature>
<evidence type="ECO:0000256" key="3">
    <source>
        <dbReference type="PROSITE-ProRule" id="PRU00708"/>
    </source>
</evidence>
<dbReference type="SUPFAM" id="SSF81901">
    <property type="entry name" value="HCP-like"/>
    <property type="match status" value="1"/>
</dbReference>
<dbReference type="PROSITE" id="PS51375">
    <property type="entry name" value="PPR"/>
    <property type="match status" value="6"/>
</dbReference>
<dbReference type="Proteomes" id="UP001141552">
    <property type="component" value="Unassembled WGS sequence"/>
</dbReference>
<proteinExistence type="inferred from homology"/>
<dbReference type="Gene3D" id="1.25.40.10">
    <property type="entry name" value="Tetratricopeptide repeat domain"/>
    <property type="match status" value="2"/>
</dbReference>
<feature type="repeat" description="PPR" evidence="3">
    <location>
        <begin position="313"/>
        <end position="347"/>
    </location>
</feature>
<reference evidence="5" key="2">
    <citation type="journal article" date="2023" name="Plants (Basel)">
        <title>Annotation of the Turnera subulata (Passifloraceae) Draft Genome Reveals the S-Locus Evolved after the Divergence of Turneroideae from Passifloroideae in a Stepwise Manner.</title>
        <authorList>
            <person name="Henning P.M."/>
            <person name="Roalson E.H."/>
            <person name="Mir W."/>
            <person name="McCubbin A.G."/>
            <person name="Shore J.S."/>
        </authorList>
    </citation>
    <scope>NUCLEOTIDE SEQUENCE</scope>
    <source>
        <strain evidence="5">F60SS</strain>
    </source>
</reference>
<dbReference type="InterPro" id="IPR050667">
    <property type="entry name" value="PPR-containing_protein"/>
</dbReference>
<sequence>MSSQNILKTLKTAQKVHIPKRYRQAPPSSIPKPQLPTSSSALSDLNPTTLHQILANPFLQPSQSLQVFDLVLKNPSLVAFTPDLQAHLTLVCRFLQAKRFSDAENLLRAVSVEENARYPFSVLASTVERCCCVEPEVVAKFFNLTMKVYSDCEMFDQVLRTFDHCKNNGIEIDERTCTVHLLALKRDYQIGALLDFFNRMVESGVEISVYSLTVVVDGLCRSGEIKRCRELLEEMMGKGIKPNIITYNLMVDACAKRWNFEELNSVLALMEKEGQVFDLKTYKSLIDGYSSSGRIEEADKLLLKMHDQGFTVEAHTYNLIMSGYAKLGFMDKAISLFDKMTGRGVGVNADTYWVLINGLCRLGRMEAAMVYASKMRLNGIELDQSMFNVLISGYYNNKMVHEAFALLIEMERMGYDVEVSLCCEIASELCKLNQLAEARMLVNILVERGGSFGRARLATSIRTGGGQFEECLGT</sequence>
<evidence type="ECO:0000313" key="5">
    <source>
        <dbReference type="EMBL" id="KAJ4827123.1"/>
    </source>
</evidence>
<feature type="repeat" description="PPR" evidence="3">
    <location>
        <begin position="243"/>
        <end position="277"/>
    </location>
</feature>
<dbReference type="InterPro" id="IPR002885">
    <property type="entry name" value="PPR_rpt"/>
</dbReference>
<dbReference type="PANTHER" id="PTHR47939:SF3">
    <property type="entry name" value="REPEAT-CONTAINING PROTEIN, PUTATIVE-RELATED"/>
    <property type="match status" value="1"/>
</dbReference>
<dbReference type="OrthoDB" id="185373at2759"/>
<gene>
    <name evidence="5" type="ORF">Tsubulata_002472</name>
</gene>
<dbReference type="NCBIfam" id="TIGR00756">
    <property type="entry name" value="PPR"/>
    <property type="match status" value="5"/>
</dbReference>
<dbReference type="InterPro" id="IPR011990">
    <property type="entry name" value="TPR-like_helical_dom_sf"/>
</dbReference>
<dbReference type="Pfam" id="PF13041">
    <property type="entry name" value="PPR_2"/>
    <property type="match status" value="2"/>
</dbReference>
<evidence type="ECO:0000256" key="2">
    <source>
        <dbReference type="ARBA" id="ARBA00022737"/>
    </source>
</evidence>
<feature type="repeat" description="PPR" evidence="3">
    <location>
        <begin position="383"/>
        <end position="417"/>
    </location>
</feature>
<keyword evidence="6" id="KW-1185">Reference proteome</keyword>
<organism evidence="5 6">
    <name type="scientific">Turnera subulata</name>
    <dbReference type="NCBI Taxonomy" id="218843"/>
    <lineage>
        <taxon>Eukaryota</taxon>
        <taxon>Viridiplantae</taxon>
        <taxon>Streptophyta</taxon>
        <taxon>Embryophyta</taxon>
        <taxon>Tracheophyta</taxon>
        <taxon>Spermatophyta</taxon>
        <taxon>Magnoliopsida</taxon>
        <taxon>eudicotyledons</taxon>
        <taxon>Gunneridae</taxon>
        <taxon>Pentapetalae</taxon>
        <taxon>rosids</taxon>
        <taxon>fabids</taxon>
        <taxon>Malpighiales</taxon>
        <taxon>Passifloraceae</taxon>
        <taxon>Turnera</taxon>
    </lineage>
</organism>
<evidence type="ECO:0000256" key="1">
    <source>
        <dbReference type="ARBA" id="ARBA00007626"/>
    </source>
</evidence>
<evidence type="ECO:0000256" key="4">
    <source>
        <dbReference type="SAM" id="MobiDB-lite"/>
    </source>
</evidence>
<feature type="region of interest" description="Disordered" evidence="4">
    <location>
        <begin position="21"/>
        <end position="41"/>
    </location>
</feature>